<accession>A0AAW1FZ13</accession>
<dbReference type="Proteomes" id="UP001488805">
    <property type="component" value="Unassembled WGS sequence"/>
</dbReference>
<keyword evidence="6" id="KW-0675">Receptor</keyword>
<dbReference type="PROSITE" id="PS50853">
    <property type="entry name" value="FN3"/>
    <property type="match status" value="1"/>
</dbReference>
<evidence type="ECO:0000256" key="8">
    <source>
        <dbReference type="SAM" id="Phobius"/>
    </source>
</evidence>
<sequence>MLSIHSGWGGRRHHDTIFMRLCTGKEPWPETHGFQLCLHPDPLLLSTAPLADFMVVARELWRRTATEWKDSSRLAMKLLPVHPILWSCLLILWASESESESNTPDVCQDERDPGNLFQIHPQSPSGQAHRVEEDNFRCLYYPTDVLNCSWSFHTLEKDAQLFVQISICDDERVVHYPYLSSEERVGSRSLTLHEDEWSYVILHFNITLHGNWTVYTSGYETDMLEVQSPPQNISASVIDGGLSVRWGLPQSREKSRPPCFEYQLDLDDQERPKNVTAELSYTEPNADPTCTYRVRIRTRKTHACQYSSHWSDWSHTVTVEPSVYTLSTLVIVSISLGIPMILLAVLLLLRHQRVSKVLFPPIPRPPPKYKGFLEKSDTFNLFHSAPPAEPVEEITKVEDMEQKPEQML</sequence>
<organism evidence="10 11">
    <name type="scientific">Zoarces viviparus</name>
    <name type="common">Viviparous eelpout</name>
    <name type="synonym">Blennius viviparus</name>
    <dbReference type="NCBI Taxonomy" id="48416"/>
    <lineage>
        <taxon>Eukaryota</taxon>
        <taxon>Metazoa</taxon>
        <taxon>Chordata</taxon>
        <taxon>Craniata</taxon>
        <taxon>Vertebrata</taxon>
        <taxon>Euteleostomi</taxon>
        <taxon>Actinopterygii</taxon>
        <taxon>Neopterygii</taxon>
        <taxon>Teleostei</taxon>
        <taxon>Neoteleostei</taxon>
        <taxon>Acanthomorphata</taxon>
        <taxon>Eupercaria</taxon>
        <taxon>Perciformes</taxon>
        <taxon>Cottioidei</taxon>
        <taxon>Zoarcales</taxon>
        <taxon>Zoarcidae</taxon>
        <taxon>Zoarcinae</taxon>
        <taxon>Zoarces</taxon>
    </lineage>
</organism>
<evidence type="ECO:0000256" key="7">
    <source>
        <dbReference type="ARBA" id="ARBA00023180"/>
    </source>
</evidence>
<evidence type="ECO:0000313" key="11">
    <source>
        <dbReference type="Proteomes" id="UP001488805"/>
    </source>
</evidence>
<gene>
    <name evidence="10" type="ORF">VZT92_004432</name>
</gene>
<evidence type="ECO:0000256" key="1">
    <source>
        <dbReference type="ARBA" id="ARBA00004479"/>
    </source>
</evidence>
<feature type="domain" description="Fibronectin type-III" evidence="9">
    <location>
        <begin position="229"/>
        <end position="322"/>
    </location>
</feature>
<dbReference type="PANTHER" id="PTHR23037">
    <property type="entry name" value="CYTOKINE RECEPTOR"/>
    <property type="match status" value="1"/>
</dbReference>
<feature type="transmembrane region" description="Helical" evidence="8">
    <location>
        <begin position="324"/>
        <end position="349"/>
    </location>
</feature>
<dbReference type="AlphaFoldDB" id="A0AAW1FZ13"/>
<dbReference type="GO" id="GO:0009897">
    <property type="term" value="C:external side of plasma membrane"/>
    <property type="evidence" value="ECO:0007669"/>
    <property type="project" value="TreeGrafter"/>
</dbReference>
<keyword evidence="3" id="KW-0732">Signal</keyword>
<dbReference type="GO" id="GO:0004896">
    <property type="term" value="F:cytokine receptor activity"/>
    <property type="evidence" value="ECO:0007669"/>
    <property type="project" value="TreeGrafter"/>
</dbReference>
<evidence type="ECO:0000256" key="4">
    <source>
        <dbReference type="ARBA" id="ARBA00022989"/>
    </source>
</evidence>
<keyword evidence="7" id="KW-0325">Glycoprotein</keyword>
<keyword evidence="2 8" id="KW-0812">Transmembrane</keyword>
<reference evidence="10 11" key="1">
    <citation type="journal article" date="2024" name="Genome Biol. Evol.">
        <title>Chromosome-level genome assembly of the viviparous eelpout Zoarces viviparus.</title>
        <authorList>
            <person name="Fuhrmann N."/>
            <person name="Brasseur M.V."/>
            <person name="Bakowski C.E."/>
            <person name="Podsiadlowski L."/>
            <person name="Prost S."/>
            <person name="Krehenwinkel H."/>
            <person name="Mayer C."/>
        </authorList>
    </citation>
    <scope>NUCLEOTIDE SEQUENCE [LARGE SCALE GENOMIC DNA]</scope>
    <source>
        <strain evidence="10">NO-MEL_2022_Ind0_liver</strain>
    </source>
</reference>
<dbReference type="SUPFAM" id="SSF49265">
    <property type="entry name" value="Fibronectin type III"/>
    <property type="match status" value="1"/>
</dbReference>
<evidence type="ECO:0000313" key="10">
    <source>
        <dbReference type="EMBL" id="KAK9539321.1"/>
    </source>
</evidence>
<keyword evidence="11" id="KW-1185">Reference proteome</keyword>
<dbReference type="PANTHER" id="PTHR23037:SF46">
    <property type="entry name" value="INTERLEUKIN 5 RECEPTOR SUBUNIT ALPHA"/>
    <property type="match status" value="1"/>
</dbReference>
<dbReference type="InterPro" id="IPR003961">
    <property type="entry name" value="FN3_dom"/>
</dbReference>
<comment type="subcellular location">
    <subcellularLocation>
        <location evidence="1">Membrane</location>
        <topology evidence="1">Single-pass type I membrane protein</topology>
    </subcellularLocation>
</comment>
<dbReference type="EMBL" id="JBCEZU010000023">
    <property type="protein sequence ID" value="KAK9539321.1"/>
    <property type="molecule type" value="Genomic_DNA"/>
</dbReference>
<proteinExistence type="predicted"/>
<protein>
    <recommendedName>
        <fullName evidence="9">Fibronectin type-III domain-containing protein</fullName>
    </recommendedName>
</protein>
<dbReference type="InterPro" id="IPR036116">
    <property type="entry name" value="FN3_sf"/>
</dbReference>
<dbReference type="Gene3D" id="2.60.40.10">
    <property type="entry name" value="Immunoglobulins"/>
    <property type="match status" value="1"/>
</dbReference>
<evidence type="ECO:0000256" key="5">
    <source>
        <dbReference type="ARBA" id="ARBA00023136"/>
    </source>
</evidence>
<evidence type="ECO:0000256" key="3">
    <source>
        <dbReference type="ARBA" id="ARBA00022729"/>
    </source>
</evidence>
<dbReference type="InterPro" id="IPR013783">
    <property type="entry name" value="Ig-like_fold"/>
</dbReference>
<evidence type="ECO:0000259" key="9">
    <source>
        <dbReference type="PROSITE" id="PS50853"/>
    </source>
</evidence>
<evidence type="ECO:0000256" key="6">
    <source>
        <dbReference type="ARBA" id="ARBA00023170"/>
    </source>
</evidence>
<comment type="caution">
    <text evidence="10">The sequence shown here is derived from an EMBL/GenBank/DDBJ whole genome shotgun (WGS) entry which is preliminary data.</text>
</comment>
<keyword evidence="4 8" id="KW-1133">Transmembrane helix</keyword>
<name>A0AAW1FZ13_ZOAVI</name>
<keyword evidence="5 8" id="KW-0472">Membrane</keyword>
<evidence type="ECO:0000256" key="2">
    <source>
        <dbReference type="ARBA" id="ARBA00022692"/>
    </source>
</evidence>